<evidence type="ECO:0000256" key="3">
    <source>
        <dbReference type="ARBA" id="ARBA00022833"/>
    </source>
</evidence>
<keyword evidence="3" id="KW-0862">Zinc</keyword>
<evidence type="ECO:0000259" key="7">
    <source>
        <dbReference type="PROSITE" id="PS50089"/>
    </source>
</evidence>
<feature type="compositionally biased region" description="Pro residues" evidence="5">
    <location>
        <begin position="275"/>
        <end position="284"/>
    </location>
</feature>
<dbReference type="EMBL" id="HBIM01001049">
    <property type="protein sequence ID" value="CAE0402631.1"/>
    <property type="molecule type" value="Transcribed_RNA"/>
</dbReference>
<dbReference type="PROSITE" id="PS50089">
    <property type="entry name" value="ZF_RING_2"/>
    <property type="match status" value="1"/>
</dbReference>
<feature type="compositionally biased region" description="Basic residues" evidence="5">
    <location>
        <begin position="296"/>
        <end position="307"/>
    </location>
</feature>
<dbReference type="CDD" id="cd16448">
    <property type="entry name" value="RING-H2"/>
    <property type="match status" value="1"/>
</dbReference>
<keyword evidence="6" id="KW-0812">Transmembrane</keyword>
<dbReference type="SUPFAM" id="SSF57850">
    <property type="entry name" value="RING/U-box"/>
    <property type="match status" value="1"/>
</dbReference>
<keyword evidence="1" id="KW-0479">Metal-binding</keyword>
<reference evidence="8" key="1">
    <citation type="submission" date="2021-01" db="EMBL/GenBank/DDBJ databases">
        <authorList>
            <person name="Corre E."/>
            <person name="Pelletier E."/>
            <person name="Niang G."/>
            <person name="Scheremetjew M."/>
            <person name="Finn R."/>
            <person name="Kale V."/>
            <person name="Holt S."/>
            <person name="Cochrane G."/>
            <person name="Meng A."/>
            <person name="Brown T."/>
            <person name="Cohen L."/>
        </authorList>
    </citation>
    <scope>NUCLEOTIDE SEQUENCE</scope>
    <source>
        <strain evidence="8">CCMP127</strain>
    </source>
</reference>
<feature type="compositionally biased region" description="Basic and acidic residues" evidence="5">
    <location>
        <begin position="391"/>
        <end position="400"/>
    </location>
</feature>
<feature type="compositionally biased region" description="Low complexity" evidence="5">
    <location>
        <begin position="373"/>
        <end position="382"/>
    </location>
</feature>
<evidence type="ECO:0000256" key="1">
    <source>
        <dbReference type="ARBA" id="ARBA00022723"/>
    </source>
</evidence>
<sequence length="446" mass="49795">MGDLGPHNVVYDPNTDWDAIANTTLQLDGNSTITADPSNVEMTPLDALYYILSVIFLIIFCFCTRSRIPDERYLVAAAARRARYLEREERKQRMNDPNYREKLVMKSLVIKKVLEEKDGQLTLGDDEDEDDDDLSSGGGSHSIDSTDENVSTCVVCLEAFRVGDVVAWSRAVLDAKDEETCHHVFHKECIVAWLMPPLHDDCPSCRTLIVHEEESDDEFESDGGSNGQPVGPDPYASTAFVIMHGLVSRVRRASYSLVGQHVHVEDDEDDVETGGPPPKPPPSPMRRVFSLEGQTRRRSSIRRRSSHRSISSNRSISDGSVVSVTEATMPDIPDVFSVALTEQQEISPLVMRRVVSDVTRTPPVPLTRESSGSRRFPLSLRPRSNKPYHRLACDSSERSYSEVSLDDEDEIAIQPVSMRDSIGESLSDPTDEENAKLENEPCLRCT</sequence>
<organism evidence="8">
    <name type="scientific">Amphora coffeiformis</name>
    <dbReference type="NCBI Taxonomy" id="265554"/>
    <lineage>
        <taxon>Eukaryota</taxon>
        <taxon>Sar</taxon>
        <taxon>Stramenopiles</taxon>
        <taxon>Ochrophyta</taxon>
        <taxon>Bacillariophyta</taxon>
        <taxon>Bacillariophyceae</taxon>
        <taxon>Bacillariophycidae</taxon>
        <taxon>Thalassiophysales</taxon>
        <taxon>Catenulaceae</taxon>
        <taxon>Amphora</taxon>
    </lineage>
</organism>
<dbReference type="PANTHER" id="PTHR45969">
    <property type="entry name" value="RING ZINC FINGER PROTEIN-RELATED"/>
    <property type="match status" value="1"/>
</dbReference>
<feature type="domain" description="RING-type" evidence="7">
    <location>
        <begin position="153"/>
        <end position="206"/>
    </location>
</feature>
<dbReference type="GO" id="GO:0008270">
    <property type="term" value="F:zinc ion binding"/>
    <property type="evidence" value="ECO:0007669"/>
    <property type="project" value="UniProtKB-KW"/>
</dbReference>
<dbReference type="InterPro" id="IPR013083">
    <property type="entry name" value="Znf_RING/FYVE/PHD"/>
</dbReference>
<keyword evidence="2 4" id="KW-0863">Zinc-finger</keyword>
<evidence type="ECO:0000256" key="6">
    <source>
        <dbReference type="SAM" id="Phobius"/>
    </source>
</evidence>
<accession>A0A7S3KYR9</accession>
<gene>
    <name evidence="8" type="ORF">ACOF00016_LOCUS908</name>
</gene>
<feature type="region of interest" description="Disordered" evidence="5">
    <location>
        <begin position="120"/>
        <end position="146"/>
    </location>
</feature>
<evidence type="ECO:0000256" key="2">
    <source>
        <dbReference type="ARBA" id="ARBA00022771"/>
    </source>
</evidence>
<feature type="compositionally biased region" description="Low complexity" evidence="5">
    <location>
        <begin position="308"/>
        <end position="317"/>
    </location>
</feature>
<feature type="transmembrane region" description="Helical" evidence="6">
    <location>
        <begin position="47"/>
        <end position="64"/>
    </location>
</feature>
<keyword evidence="6" id="KW-0472">Membrane</keyword>
<feature type="compositionally biased region" description="Acidic residues" evidence="5">
    <location>
        <begin position="124"/>
        <end position="134"/>
    </location>
</feature>
<evidence type="ECO:0000256" key="4">
    <source>
        <dbReference type="PROSITE-ProRule" id="PRU00175"/>
    </source>
</evidence>
<keyword evidence="6" id="KW-1133">Transmembrane helix</keyword>
<name>A0A7S3KYR9_9STRA</name>
<evidence type="ECO:0000256" key="5">
    <source>
        <dbReference type="SAM" id="MobiDB-lite"/>
    </source>
</evidence>
<dbReference type="AlphaFoldDB" id="A0A7S3KYR9"/>
<dbReference type="Gene3D" id="3.30.40.10">
    <property type="entry name" value="Zinc/RING finger domain, C3HC4 (zinc finger)"/>
    <property type="match status" value="1"/>
</dbReference>
<protein>
    <recommendedName>
        <fullName evidence="7">RING-type domain-containing protein</fullName>
    </recommendedName>
</protein>
<dbReference type="SMART" id="SM00184">
    <property type="entry name" value="RING"/>
    <property type="match status" value="1"/>
</dbReference>
<feature type="region of interest" description="Disordered" evidence="5">
    <location>
        <begin position="263"/>
        <end position="319"/>
    </location>
</feature>
<dbReference type="Pfam" id="PF13639">
    <property type="entry name" value="zf-RING_2"/>
    <property type="match status" value="1"/>
</dbReference>
<dbReference type="InterPro" id="IPR001841">
    <property type="entry name" value="Znf_RING"/>
</dbReference>
<feature type="region of interest" description="Disordered" evidence="5">
    <location>
        <begin position="361"/>
        <end position="446"/>
    </location>
</feature>
<evidence type="ECO:0000313" key="8">
    <source>
        <dbReference type="EMBL" id="CAE0402631.1"/>
    </source>
</evidence>
<feature type="compositionally biased region" description="Basic and acidic residues" evidence="5">
    <location>
        <begin position="433"/>
        <end position="446"/>
    </location>
</feature>
<proteinExistence type="predicted"/>